<keyword evidence="10" id="KW-1185">Reference proteome</keyword>
<evidence type="ECO:0000256" key="2">
    <source>
        <dbReference type="ARBA" id="ARBA00022679"/>
    </source>
</evidence>
<dbReference type="SUPFAM" id="SSF53271">
    <property type="entry name" value="PRTase-like"/>
    <property type="match status" value="2"/>
</dbReference>
<dbReference type="Pfam" id="PF00156">
    <property type="entry name" value="Pribosyltran"/>
    <property type="match status" value="1"/>
</dbReference>
<comment type="similarity">
    <text evidence="8">Belongs to the ribose-phosphate pyrophosphokinase family.</text>
</comment>
<dbReference type="EMBL" id="CP012154">
    <property type="protein sequence ID" value="AKS40403.1"/>
    <property type="molecule type" value="Genomic_DNA"/>
</dbReference>
<dbReference type="NCBIfam" id="NF005537">
    <property type="entry name" value="PRK07199.1"/>
    <property type="match status" value="1"/>
</dbReference>
<dbReference type="InterPro" id="IPR005946">
    <property type="entry name" value="Rib-P_diPkinase"/>
</dbReference>
<dbReference type="NCBIfam" id="TIGR01251">
    <property type="entry name" value="ribP_PPkin"/>
    <property type="match status" value="1"/>
</dbReference>
<comment type="catalytic activity">
    <reaction evidence="7">
        <text>D-ribose 5-phosphate + ATP = 5-phospho-alpha-D-ribose 1-diphosphate + AMP + H(+)</text>
        <dbReference type="Rhea" id="RHEA:15609"/>
        <dbReference type="ChEBI" id="CHEBI:15378"/>
        <dbReference type="ChEBI" id="CHEBI:30616"/>
        <dbReference type="ChEBI" id="CHEBI:58017"/>
        <dbReference type="ChEBI" id="CHEBI:78346"/>
        <dbReference type="ChEBI" id="CHEBI:456215"/>
        <dbReference type="EC" id="2.7.6.1"/>
    </reaction>
</comment>
<name>A0A0K0XRT3_9GAMM</name>
<evidence type="ECO:0000256" key="1">
    <source>
        <dbReference type="ARBA" id="ARBA00013247"/>
    </source>
</evidence>
<evidence type="ECO:0000313" key="9">
    <source>
        <dbReference type="EMBL" id="AKS40403.1"/>
    </source>
</evidence>
<dbReference type="EC" id="2.7.6.1" evidence="1"/>
<evidence type="ECO:0000256" key="4">
    <source>
        <dbReference type="ARBA" id="ARBA00022741"/>
    </source>
</evidence>
<keyword evidence="6" id="KW-0067">ATP-binding</keyword>
<keyword evidence="5" id="KW-0418">Kinase</keyword>
<dbReference type="AlphaFoldDB" id="A0A0K0XRT3"/>
<evidence type="ECO:0000256" key="8">
    <source>
        <dbReference type="RuleBase" id="RU004324"/>
    </source>
</evidence>
<dbReference type="GO" id="GO:0006164">
    <property type="term" value="P:purine nucleotide biosynthetic process"/>
    <property type="evidence" value="ECO:0007669"/>
    <property type="project" value="TreeGrafter"/>
</dbReference>
<dbReference type="GO" id="GO:0002189">
    <property type="term" value="C:ribose phosphate diphosphokinase complex"/>
    <property type="evidence" value="ECO:0007669"/>
    <property type="project" value="TreeGrafter"/>
</dbReference>
<dbReference type="InterPro" id="IPR029099">
    <property type="entry name" value="Pribosyltran_N"/>
</dbReference>
<keyword evidence="4" id="KW-0547">Nucleotide-binding</keyword>
<dbReference type="Proteomes" id="UP000066624">
    <property type="component" value="Chromosome"/>
</dbReference>
<dbReference type="GO" id="GO:0005524">
    <property type="term" value="F:ATP binding"/>
    <property type="evidence" value="ECO:0007669"/>
    <property type="project" value="UniProtKB-KW"/>
</dbReference>
<dbReference type="InterPro" id="IPR000836">
    <property type="entry name" value="PRTase_dom"/>
</dbReference>
<dbReference type="PANTHER" id="PTHR10210:SF32">
    <property type="entry name" value="RIBOSE-PHOSPHATE PYROPHOSPHOKINASE 2"/>
    <property type="match status" value="1"/>
</dbReference>
<dbReference type="GO" id="GO:0005737">
    <property type="term" value="C:cytoplasm"/>
    <property type="evidence" value="ECO:0007669"/>
    <property type="project" value="TreeGrafter"/>
</dbReference>
<dbReference type="Pfam" id="PF13793">
    <property type="entry name" value="Pribosyltran_N"/>
    <property type="match status" value="1"/>
</dbReference>
<dbReference type="PATRIC" id="fig|1579979.3.peg.12"/>
<dbReference type="OrthoDB" id="324294at2"/>
<evidence type="ECO:0000256" key="3">
    <source>
        <dbReference type="ARBA" id="ARBA00022727"/>
    </source>
</evidence>
<dbReference type="PANTHER" id="PTHR10210">
    <property type="entry name" value="RIBOSE-PHOSPHATE DIPHOSPHOKINASE FAMILY MEMBER"/>
    <property type="match status" value="1"/>
</dbReference>
<proteinExistence type="inferred from homology"/>
<evidence type="ECO:0000256" key="6">
    <source>
        <dbReference type="ARBA" id="ARBA00022840"/>
    </source>
</evidence>
<dbReference type="KEGG" id="wma:WM2015_12"/>
<dbReference type="InterPro" id="IPR029057">
    <property type="entry name" value="PRTase-like"/>
</dbReference>
<accession>A0A0K0XRT3</accession>
<keyword evidence="2" id="KW-0808">Transferase</keyword>
<evidence type="ECO:0000256" key="5">
    <source>
        <dbReference type="ARBA" id="ARBA00022777"/>
    </source>
</evidence>
<evidence type="ECO:0000313" key="10">
    <source>
        <dbReference type="Proteomes" id="UP000066624"/>
    </source>
</evidence>
<dbReference type="RefSeq" id="WP_049724124.1">
    <property type="nucleotide sequence ID" value="NZ_CP012154.1"/>
</dbReference>
<dbReference type="GO" id="GO:0016301">
    <property type="term" value="F:kinase activity"/>
    <property type="evidence" value="ECO:0007669"/>
    <property type="project" value="UniProtKB-KW"/>
</dbReference>
<dbReference type="STRING" id="1579979.WM2015_12"/>
<dbReference type="Gene3D" id="3.40.50.2020">
    <property type="match status" value="2"/>
</dbReference>
<dbReference type="GO" id="GO:0004749">
    <property type="term" value="F:ribose phosphate diphosphokinase activity"/>
    <property type="evidence" value="ECO:0007669"/>
    <property type="project" value="UniProtKB-EC"/>
</dbReference>
<organism evidence="9 10">
    <name type="scientific">Wenzhouxiangella marina</name>
    <dbReference type="NCBI Taxonomy" id="1579979"/>
    <lineage>
        <taxon>Bacteria</taxon>
        <taxon>Pseudomonadati</taxon>
        <taxon>Pseudomonadota</taxon>
        <taxon>Gammaproteobacteria</taxon>
        <taxon>Chromatiales</taxon>
        <taxon>Wenzhouxiangellaceae</taxon>
        <taxon>Wenzhouxiangella</taxon>
    </lineage>
</organism>
<dbReference type="GO" id="GO:0000287">
    <property type="term" value="F:magnesium ion binding"/>
    <property type="evidence" value="ECO:0007669"/>
    <property type="project" value="InterPro"/>
</dbReference>
<dbReference type="GO" id="GO:0006015">
    <property type="term" value="P:5-phosphoribose 1-diphosphate biosynthetic process"/>
    <property type="evidence" value="ECO:0007669"/>
    <property type="project" value="TreeGrafter"/>
</dbReference>
<keyword evidence="3 8" id="KW-0545">Nucleotide biosynthesis</keyword>
<gene>
    <name evidence="9" type="ORF">WM2015_12</name>
</gene>
<dbReference type="SMART" id="SM01400">
    <property type="entry name" value="Pribosyltran_N"/>
    <property type="match status" value="1"/>
</dbReference>
<evidence type="ECO:0000256" key="7">
    <source>
        <dbReference type="ARBA" id="ARBA00049535"/>
    </source>
</evidence>
<sequence>MDGKDLAALSLIALPGNEPLAHALSEQLDAPLLDLEFRRFPDGESYLRLDADLSGRRVALVATLDRPDDKIPGLLFTADLCRDLGAERVGLICPYLPYMRQDCRFHPGEALTSRSFARWLSDHLDWLVTVDPHLHRYHSLDEIYALDSEVVAAAPALGDWIAGTVDNPLVIGPDGESEQWVRAVAEPRQLPWRVMSKVRHGDRDVEQSVPDLDGFETHTPVLVDDIISSGATVAEATRHLLDAGLPAPVVVAVHGLFGDRSRELLRHAGVARVVCTNSVNAPESDIGLSSLLVPAIQRLA</sequence>
<dbReference type="CDD" id="cd06223">
    <property type="entry name" value="PRTases_typeI"/>
    <property type="match status" value="1"/>
</dbReference>
<protein>
    <recommendedName>
        <fullName evidence="1">ribose-phosphate diphosphokinase</fullName>
        <ecNumber evidence="1">2.7.6.1</ecNumber>
    </recommendedName>
</protein>
<reference evidence="9 10" key="1">
    <citation type="submission" date="2015-07" db="EMBL/GenBank/DDBJ databases">
        <authorList>
            <person name="Noorani M."/>
        </authorList>
    </citation>
    <scope>NUCLEOTIDE SEQUENCE [LARGE SCALE GENOMIC DNA]</scope>
    <source>
        <strain evidence="9 10">KCTC 42284</strain>
    </source>
</reference>